<dbReference type="Gene3D" id="3.40.30.10">
    <property type="entry name" value="Glutaredoxin"/>
    <property type="match status" value="1"/>
</dbReference>
<sequence length="260" mass="28865">MLDIVLLESSTHQAAVDSLVSPSFSDNSSFYTGHHPVFTSNRPSKLQNMTWTLDDVFPQRTHIITSLLSGQCRASSDPGVASARARAVRRPWRRSVRRRGDGQRFTTAMRAQLGACVIVLPFFLGFVNFSTPPPPARSTEIEVDGAQYIPLKVASFAMGALKPFFQVQASVQAGRYDKWDVRKEIEEEIKSAPVVIYTYDWSPFSAEAKKVLDSMGADYREVSLGAEWFLASPQQAAKRAELGNLYGRTSMPHIFIGGRS</sequence>
<protein>
    <recommendedName>
        <fullName evidence="1">Glutaredoxin domain-containing protein</fullName>
    </recommendedName>
</protein>
<dbReference type="SUPFAM" id="SSF52833">
    <property type="entry name" value="Thioredoxin-like"/>
    <property type="match status" value="1"/>
</dbReference>
<dbReference type="EMBL" id="CAXAMN010025461">
    <property type="protein sequence ID" value="CAK9095247.1"/>
    <property type="molecule type" value="Genomic_DNA"/>
</dbReference>
<dbReference type="Pfam" id="PF00462">
    <property type="entry name" value="Glutaredoxin"/>
    <property type="match status" value="1"/>
</dbReference>
<name>A0ABP0R3T0_9DINO</name>
<feature type="non-terminal residue" evidence="2">
    <location>
        <position position="260"/>
    </location>
</feature>
<gene>
    <name evidence="2" type="ORF">CCMP2556_LOCUS45380</name>
</gene>
<feature type="domain" description="Glutaredoxin" evidence="1">
    <location>
        <begin position="194"/>
        <end position="259"/>
    </location>
</feature>
<dbReference type="InterPro" id="IPR036249">
    <property type="entry name" value="Thioredoxin-like_sf"/>
</dbReference>
<dbReference type="PROSITE" id="PS51354">
    <property type="entry name" value="GLUTAREDOXIN_2"/>
    <property type="match status" value="1"/>
</dbReference>
<dbReference type="Proteomes" id="UP001642484">
    <property type="component" value="Unassembled WGS sequence"/>
</dbReference>
<dbReference type="InterPro" id="IPR002109">
    <property type="entry name" value="Glutaredoxin"/>
</dbReference>
<proteinExistence type="predicted"/>
<reference evidence="2 3" key="1">
    <citation type="submission" date="2024-02" db="EMBL/GenBank/DDBJ databases">
        <authorList>
            <person name="Chen Y."/>
            <person name="Shah S."/>
            <person name="Dougan E. K."/>
            <person name="Thang M."/>
            <person name="Chan C."/>
        </authorList>
    </citation>
    <scope>NUCLEOTIDE SEQUENCE [LARGE SCALE GENOMIC DNA]</scope>
</reference>
<evidence type="ECO:0000313" key="3">
    <source>
        <dbReference type="Proteomes" id="UP001642484"/>
    </source>
</evidence>
<keyword evidence="3" id="KW-1185">Reference proteome</keyword>
<evidence type="ECO:0000259" key="1">
    <source>
        <dbReference type="Pfam" id="PF00462"/>
    </source>
</evidence>
<evidence type="ECO:0000313" key="2">
    <source>
        <dbReference type="EMBL" id="CAK9095247.1"/>
    </source>
</evidence>
<comment type="caution">
    <text evidence="2">The sequence shown here is derived from an EMBL/GenBank/DDBJ whole genome shotgun (WGS) entry which is preliminary data.</text>
</comment>
<accession>A0ABP0R3T0</accession>
<organism evidence="2 3">
    <name type="scientific">Durusdinium trenchii</name>
    <dbReference type="NCBI Taxonomy" id="1381693"/>
    <lineage>
        <taxon>Eukaryota</taxon>
        <taxon>Sar</taxon>
        <taxon>Alveolata</taxon>
        <taxon>Dinophyceae</taxon>
        <taxon>Suessiales</taxon>
        <taxon>Symbiodiniaceae</taxon>
        <taxon>Durusdinium</taxon>
    </lineage>
</organism>